<dbReference type="SUPFAM" id="SSF55729">
    <property type="entry name" value="Acyl-CoA N-acyltransferases (Nat)"/>
    <property type="match status" value="1"/>
</dbReference>
<dbReference type="InterPro" id="IPR016181">
    <property type="entry name" value="Acyl_CoA_acyltransferase"/>
</dbReference>
<reference evidence="2 3" key="1">
    <citation type="journal article" date="2018" name="Emerg. Microbes Infect.">
        <title>Genomic analysis of oral Campylobacter concisus strains identified a potential bacterial molecular marker associated with active Crohn's disease.</title>
        <authorList>
            <person name="Liu F."/>
            <person name="Ma R."/>
            <person name="Tay C.Y.A."/>
            <person name="Octavia S."/>
            <person name="Lan R."/>
            <person name="Chung H.K.L."/>
            <person name="Riordan S.M."/>
            <person name="Grimm M.C."/>
            <person name="Leong R.W."/>
            <person name="Tanaka M.M."/>
            <person name="Connor S."/>
            <person name="Zhang L."/>
        </authorList>
    </citation>
    <scope>NUCLEOTIDE SEQUENCE [LARGE SCALE GENOMIC DNA]</scope>
    <source>
        <strain evidence="2 3">P2CDO4</strain>
    </source>
</reference>
<evidence type="ECO:0000259" key="1">
    <source>
        <dbReference type="Pfam" id="PF13302"/>
    </source>
</evidence>
<protein>
    <submittedName>
        <fullName evidence="2">Acetyltransferase, putative</fullName>
    </submittedName>
</protein>
<dbReference type="EMBL" id="CP021642">
    <property type="protein sequence ID" value="AVX43094.1"/>
    <property type="molecule type" value="Genomic_DNA"/>
</dbReference>
<dbReference type="GO" id="GO:0016747">
    <property type="term" value="F:acyltransferase activity, transferring groups other than amino-acyl groups"/>
    <property type="evidence" value="ECO:0007669"/>
    <property type="project" value="InterPro"/>
</dbReference>
<dbReference type="InterPro" id="IPR000182">
    <property type="entry name" value="GNAT_dom"/>
</dbReference>
<evidence type="ECO:0000313" key="3">
    <source>
        <dbReference type="Proteomes" id="UP000241854"/>
    </source>
</evidence>
<dbReference type="Gene3D" id="3.40.630.30">
    <property type="match status" value="1"/>
</dbReference>
<dbReference type="Proteomes" id="UP000241854">
    <property type="component" value="Chromosome"/>
</dbReference>
<name>A0A2R4NXG5_9BACT</name>
<dbReference type="Pfam" id="PF13302">
    <property type="entry name" value="Acetyltransf_3"/>
    <property type="match status" value="1"/>
</dbReference>
<dbReference type="PANTHER" id="PTHR43415:SF3">
    <property type="entry name" value="GNAT-FAMILY ACETYLTRANSFERASE"/>
    <property type="match status" value="1"/>
</dbReference>
<proteinExistence type="predicted"/>
<dbReference type="PANTHER" id="PTHR43415">
    <property type="entry name" value="SPERMIDINE N(1)-ACETYLTRANSFERASE"/>
    <property type="match status" value="1"/>
</dbReference>
<dbReference type="RefSeq" id="WP_107916201.1">
    <property type="nucleotide sequence ID" value="NZ_CP021642.1"/>
</dbReference>
<dbReference type="AlphaFoldDB" id="A0A2R4NXG5"/>
<evidence type="ECO:0000313" key="2">
    <source>
        <dbReference type="EMBL" id="AVX43094.1"/>
    </source>
</evidence>
<organism evidence="2 3">
    <name type="scientific">Campylobacter concisus</name>
    <dbReference type="NCBI Taxonomy" id="199"/>
    <lineage>
        <taxon>Bacteria</taxon>
        <taxon>Pseudomonadati</taxon>
        <taxon>Campylobacterota</taxon>
        <taxon>Epsilonproteobacteria</taxon>
        <taxon>Campylobacterales</taxon>
        <taxon>Campylobacteraceae</taxon>
        <taxon>Campylobacter</taxon>
    </lineage>
</organism>
<feature type="domain" description="N-acetyltransferase" evidence="1">
    <location>
        <begin position="28"/>
        <end position="152"/>
    </location>
</feature>
<gene>
    <name evidence="2" type="ORF">CCS77_0033</name>
</gene>
<sequence length="185" mass="21913">MILENEIIQLRPYILEKDNLTLRGQYLEWIQDYNNIEYINSISLLMNDSLDFIENSFNRFASKNSQGFFIYHKGSKKFLGTVKLDKIDFFRQSGEFGIMIGEQDFKRQNIGTFSMGLILDYSFRILGLHRIWGGCATNNTGMRKLFEKFNFKEEGRQRESIYVNGVHQDGVFYGLLRKEWKDEIR</sequence>
<accession>A0A2R4NXG5</accession>
<keyword evidence="2" id="KW-0808">Transferase</keyword>